<keyword evidence="5 8" id="KW-1133">Transmembrane helix</keyword>
<evidence type="ECO:0000256" key="5">
    <source>
        <dbReference type="ARBA" id="ARBA00022989"/>
    </source>
</evidence>
<dbReference type="PANTHER" id="PTHR32507">
    <property type="entry name" value="NA(+)/H(+) ANTIPORTER 1"/>
    <property type="match status" value="1"/>
</dbReference>
<name>A0A4U1CIF9_9SPHI</name>
<dbReference type="GO" id="GO:0015297">
    <property type="term" value="F:antiporter activity"/>
    <property type="evidence" value="ECO:0007669"/>
    <property type="project" value="UniProtKB-KW"/>
</dbReference>
<feature type="domain" description="Cation/H+ exchanger transmembrane" evidence="9">
    <location>
        <begin position="18"/>
        <end position="400"/>
    </location>
</feature>
<keyword evidence="6" id="KW-0406">Ion transport</keyword>
<evidence type="ECO:0000256" key="2">
    <source>
        <dbReference type="ARBA" id="ARBA00022448"/>
    </source>
</evidence>
<feature type="transmembrane region" description="Helical" evidence="8">
    <location>
        <begin position="169"/>
        <end position="191"/>
    </location>
</feature>
<evidence type="ECO:0000259" key="9">
    <source>
        <dbReference type="Pfam" id="PF00999"/>
    </source>
</evidence>
<keyword evidence="7 8" id="KW-0472">Membrane</keyword>
<evidence type="ECO:0000256" key="6">
    <source>
        <dbReference type="ARBA" id="ARBA00023065"/>
    </source>
</evidence>
<evidence type="ECO:0000313" key="11">
    <source>
        <dbReference type="Proteomes" id="UP000307244"/>
    </source>
</evidence>
<dbReference type="EMBL" id="SWBQ01000005">
    <property type="protein sequence ID" value="TKC04437.1"/>
    <property type="molecule type" value="Genomic_DNA"/>
</dbReference>
<feature type="transmembrane region" description="Helical" evidence="8">
    <location>
        <begin position="235"/>
        <end position="268"/>
    </location>
</feature>
<reference evidence="10 11" key="1">
    <citation type="submission" date="2019-04" db="EMBL/GenBank/DDBJ databases">
        <title>Pedobacter sp. RP-3-15 sp. nov., isolated from Arctic soil.</title>
        <authorList>
            <person name="Dahal R.H."/>
            <person name="Kim D.-U."/>
        </authorList>
    </citation>
    <scope>NUCLEOTIDE SEQUENCE [LARGE SCALE GENOMIC DNA]</scope>
    <source>
        <strain evidence="10 11">RP-3-15</strain>
    </source>
</reference>
<dbReference type="Pfam" id="PF00999">
    <property type="entry name" value="Na_H_Exchanger"/>
    <property type="match status" value="1"/>
</dbReference>
<dbReference type="PANTHER" id="PTHR32507:SF8">
    <property type="entry name" value="CNH1P"/>
    <property type="match status" value="1"/>
</dbReference>
<evidence type="ECO:0000313" key="10">
    <source>
        <dbReference type="EMBL" id="TKC04437.1"/>
    </source>
</evidence>
<feature type="transmembrane region" description="Helical" evidence="8">
    <location>
        <begin position="31"/>
        <end position="50"/>
    </location>
</feature>
<proteinExistence type="predicted"/>
<keyword evidence="3" id="KW-0050">Antiport</keyword>
<accession>A0A4U1CIF9</accession>
<evidence type="ECO:0000256" key="4">
    <source>
        <dbReference type="ARBA" id="ARBA00022692"/>
    </source>
</evidence>
<evidence type="ECO:0000256" key="1">
    <source>
        <dbReference type="ARBA" id="ARBA00004651"/>
    </source>
</evidence>
<organism evidence="10 11">
    <name type="scientific">Pedobacter frigoris</name>
    <dbReference type="NCBI Taxonomy" id="2571272"/>
    <lineage>
        <taxon>Bacteria</taxon>
        <taxon>Pseudomonadati</taxon>
        <taxon>Bacteroidota</taxon>
        <taxon>Sphingobacteriia</taxon>
        <taxon>Sphingobacteriales</taxon>
        <taxon>Sphingobacteriaceae</taxon>
        <taxon>Pedobacter</taxon>
    </lineage>
</organism>
<sequence length="414" mass="45302">MDHYLPVLLISGLASLGMAFMPAVSKRTGVSYSLIYLVAGVVIYLLLGDWLPSPLPSSNIELTTHLTEIIVIISLMGTGIKIDRRFSFSNWSSPFRLIGIAMLLCIAACVFLGMSMLNLTLPAALLLGAVLVPTDPVLASDVQVGPPNEKYKSETRFALTSEAGLNDGFAFPFTWLAILAATTGLQSASVLDWLSYHLFYKIAAGLLLGWLSGKLTAFLVFNISEKYRLLKPTDGFLAISLMLCTYGLTELLHGYGFIAVFVAALTLRHAEKTHKYHKELHAFTDQIERALLGILLVFFGGTLVSGILSPLTLKMAAFSFGFLILIRPISAYLSLYGTSVHWKERLAISFFGIRGIGSVYYLAFALGHTSFGNEGELWAIVAFTLLLSIIMHGMTANLVMKYLKVQMPKEPVPE</sequence>
<gene>
    <name evidence="10" type="ORF">FA047_17810</name>
</gene>
<feature type="transmembrane region" description="Helical" evidence="8">
    <location>
        <begin position="94"/>
        <end position="117"/>
    </location>
</feature>
<dbReference type="OrthoDB" id="9810860at2"/>
<dbReference type="RefSeq" id="WP_136837429.1">
    <property type="nucleotide sequence ID" value="NZ_SWBQ01000005.1"/>
</dbReference>
<dbReference type="InterPro" id="IPR006153">
    <property type="entry name" value="Cation/H_exchanger_TM"/>
</dbReference>
<feature type="transmembrane region" description="Helical" evidence="8">
    <location>
        <begin position="378"/>
        <end position="399"/>
    </location>
</feature>
<dbReference type="GO" id="GO:1902600">
    <property type="term" value="P:proton transmembrane transport"/>
    <property type="evidence" value="ECO:0007669"/>
    <property type="project" value="InterPro"/>
</dbReference>
<feature type="transmembrane region" description="Helical" evidence="8">
    <location>
        <begin position="198"/>
        <end position="223"/>
    </location>
</feature>
<dbReference type="AlphaFoldDB" id="A0A4U1CIF9"/>
<feature type="transmembrane region" description="Helical" evidence="8">
    <location>
        <begin position="62"/>
        <end position="82"/>
    </location>
</feature>
<protein>
    <submittedName>
        <fullName evidence="10">Sodium:proton antiporter</fullName>
    </submittedName>
</protein>
<keyword evidence="2" id="KW-0813">Transport</keyword>
<keyword evidence="4 8" id="KW-0812">Transmembrane</keyword>
<evidence type="ECO:0000256" key="8">
    <source>
        <dbReference type="SAM" id="Phobius"/>
    </source>
</evidence>
<dbReference type="GO" id="GO:0005886">
    <property type="term" value="C:plasma membrane"/>
    <property type="evidence" value="ECO:0007669"/>
    <property type="project" value="UniProtKB-SubCell"/>
</dbReference>
<feature type="transmembrane region" description="Helical" evidence="8">
    <location>
        <begin position="347"/>
        <end position="366"/>
    </location>
</feature>
<evidence type="ECO:0000256" key="7">
    <source>
        <dbReference type="ARBA" id="ARBA00023136"/>
    </source>
</evidence>
<evidence type="ECO:0000256" key="3">
    <source>
        <dbReference type="ARBA" id="ARBA00022449"/>
    </source>
</evidence>
<dbReference type="Proteomes" id="UP000307244">
    <property type="component" value="Unassembled WGS sequence"/>
</dbReference>
<feature type="transmembrane region" description="Helical" evidence="8">
    <location>
        <begin position="6"/>
        <end position="24"/>
    </location>
</feature>
<feature type="transmembrane region" description="Helical" evidence="8">
    <location>
        <begin position="315"/>
        <end position="335"/>
    </location>
</feature>
<comment type="caution">
    <text evidence="10">The sequence shown here is derived from an EMBL/GenBank/DDBJ whole genome shotgun (WGS) entry which is preliminary data.</text>
</comment>
<comment type="subcellular location">
    <subcellularLocation>
        <location evidence="1">Cell membrane</location>
        <topology evidence="1">Multi-pass membrane protein</topology>
    </subcellularLocation>
</comment>
<keyword evidence="11" id="KW-1185">Reference proteome</keyword>
<feature type="transmembrane region" description="Helical" evidence="8">
    <location>
        <begin position="289"/>
        <end position="309"/>
    </location>
</feature>